<proteinExistence type="inferred from homology"/>
<dbReference type="InterPro" id="IPR045851">
    <property type="entry name" value="AMP-bd_C_sf"/>
</dbReference>
<evidence type="ECO:0000256" key="18">
    <source>
        <dbReference type="ARBA" id="ARBA00068795"/>
    </source>
</evidence>
<dbReference type="Gene3D" id="3.30.300.30">
    <property type="match status" value="1"/>
</dbReference>
<dbReference type="GO" id="GO:0005524">
    <property type="term" value="F:ATP binding"/>
    <property type="evidence" value="ECO:0007669"/>
    <property type="project" value="UniProtKB-KW"/>
</dbReference>
<comment type="subcellular location">
    <subcellularLocation>
        <location evidence="3">Cell membrane</location>
        <topology evidence="3">Multi-pass membrane protein</topology>
    </subcellularLocation>
    <subcellularLocation>
        <location evidence="1">Lipid droplet</location>
    </subcellularLocation>
    <subcellularLocation>
        <location evidence="2">Peroxisome membrane</location>
        <topology evidence="2">Multi-pass membrane protein</topology>
    </subcellularLocation>
</comment>
<keyword evidence="12" id="KW-1133">Transmembrane helix</keyword>
<evidence type="ECO:0000256" key="17">
    <source>
        <dbReference type="ARBA" id="ARBA00060276"/>
    </source>
</evidence>
<evidence type="ECO:0000259" key="21">
    <source>
        <dbReference type="Pfam" id="PF13193"/>
    </source>
</evidence>
<evidence type="ECO:0000256" key="6">
    <source>
        <dbReference type="ARBA" id="ARBA00022475"/>
    </source>
</evidence>
<feature type="domain" description="AMP-binding enzyme C-terminal" evidence="21">
    <location>
        <begin position="516"/>
        <end position="593"/>
    </location>
</feature>
<dbReference type="GO" id="GO:0005778">
    <property type="term" value="C:peroxisomal membrane"/>
    <property type="evidence" value="ECO:0007669"/>
    <property type="project" value="UniProtKB-SubCell"/>
</dbReference>
<dbReference type="STRING" id="1043004.A0A074W5T4"/>
<keyword evidence="5" id="KW-0813">Transport</keyword>
<keyword evidence="6" id="KW-1003">Cell membrane</keyword>
<evidence type="ECO:0000256" key="4">
    <source>
        <dbReference type="ARBA" id="ARBA00006432"/>
    </source>
</evidence>
<evidence type="ECO:0000256" key="13">
    <source>
        <dbReference type="ARBA" id="ARBA00023055"/>
    </source>
</evidence>
<dbReference type="InterPro" id="IPR025110">
    <property type="entry name" value="AMP-bd_C"/>
</dbReference>
<accession>A0A074W5T4</accession>
<name>A0A074W5T4_9PEZI</name>
<keyword evidence="8" id="KW-0551">Lipid droplet</keyword>
<dbReference type="EMBL" id="KL584729">
    <property type="protein sequence ID" value="KEQ68485.1"/>
    <property type="molecule type" value="Genomic_DNA"/>
</dbReference>
<evidence type="ECO:0000256" key="5">
    <source>
        <dbReference type="ARBA" id="ARBA00022448"/>
    </source>
</evidence>
<comment type="similarity">
    <text evidence="4">Belongs to the ATP-dependent AMP-binding enzyme family.</text>
</comment>
<dbReference type="Pfam" id="PF13193">
    <property type="entry name" value="AMP-binding_C"/>
    <property type="match status" value="1"/>
</dbReference>
<dbReference type="FunFam" id="3.30.300.30:FF:000002">
    <property type="entry name" value="Long-chain fatty acid transport protein 1"/>
    <property type="match status" value="1"/>
</dbReference>
<evidence type="ECO:0000256" key="15">
    <source>
        <dbReference type="ARBA" id="ARBA00023140"/>
    </source>
</evidence>
<dbReference type="RefSeq" id="XP_013422649.1">
    <property type="nucleotide sequence ID" value="XM_013567195.1"/>
</dbReference>
<keyword evidence="14" id="KW-0472">Membrane</keyword>
<gene>
    <name evidence="22" type="ORF">M436DRAFT_58328</name>
</gene>
<dbReference type="GO" id="GO:0044539">
    <property type="term" value="P:long-chain fatty acid import into cell"/>
    <property type="evidence" value="ECO:0007669"/>
    <property type="project" value="TreeGrafter"/>
</dbReference>
<evidence type="ECO:0000256" key="9">
    <source>
        <dbReference type="ARBA" id="ARBA00022692"/>
    </source>
</evidence>
<dbReference type="PANTHER" id="PTHR43107">
    <property type="entry name" value="LONG-CHAIN FATTY ACID TRANSPORT PROTEIN"/>
    <property type="match status" value="1"/>
</dbReference>
<dbReference type="PROSITE" id="PS00455">
    <property type="entry name" value="AMP_BINDING"/>
    <property type="match status" value="1"/>
</dbReference>
<dbReference type="GO" id="GO:0005324">
    <property type="term" value="F:long-chain fatty acid transmembrane transporter activity"/>
    <property type="evidence" value="ECO:0007669"/>
    <property type="project" value="TreeGrafter"/>
</dbReference>
<dbReference type="SUPFAM" id="SSF56801">
    <property type="entry name" value="Acetyl-CoA synthetase-like"/>
    <property type="match status" value="1"/>
</dbReference>
<evidence type="ECO:0000256" key="3">
    <source>
        <dbReference type="ARBA" id="ARBA00004651"/>
    </source>
</evidence>
<dbReference type="Gene3D" id="3.40.50.12780">
    <property type="entry name" value="N-terminal domain of ligase-like"/>
    <property type="match status" value="1"/>
</dbReference>
<keyword evidence="15" id="KW-0576">Peroxisome</keyword>
<keyword evidence="13" id="KW-0445">Lipid transport</keyword>
<evidence type="ECO:0000256" key="14">
    <source>
        <dbReference type="ARBA" id="ARBA00023136"/>
    </source>
</evidence>
<dbReference type="GO" id="GO:0009898">
    <property type="term" value="C:cytoplasmic side of plasma membrane"/>
    <property type="evidence" value="ECO:0007669"/>
    <property type="project" value="TreeGrafter"/>
</dbReference>
<evidence type="ECO:0000256" key="19">
    <source>
        <dbReference type="ARBA" id="ARBA00078285"/>
    </source>
</evidence>
<evidence type="ECO:0000313" key="22">
    <source>
        <dbReference type="EMBL" id="KEQ68485.1"/>
    </source>
</evidence>
<keyword evidence="7" id="KW-0436">Ligase</keyword>
<dbReference type="GeneID" id="25412637"/>
<dbReference type="FunFam" id="3.40.50.12780:FF:000019">
    <property type="entry name" value="Long-chain fatty acid transporter"/>
    <property type="match status" value="1"/>
</dbReference>
<evidence type="ECO:0000256" key="12">
    <source>
        <dbReference type="ARBA" id="ARBA00022989"/>
    </source>
</evidence>
<evidence type="ECO:0000256" key="1">
    <source>
        <dbReference type="ARBA" id="ARBA00004502"/>
    </source>
</evidence>
<protein>
    <recommendedName>
        <fullName evidence="18">Very long-chain fatty acid transport protein</fullName>
    </recommendedName>
    <alternativeName>
        <fullName evidence="19">Very-long-chain acyl-CoA synthetase</fullName>
    </alternativeName>
</protein>
<keyword evidence="23" id="KW-1185">Reference proteome</keyword>
<evidence type="ECO:0000259" key="20">
    <source>
        <dbReference type="Pfam" id="PF00501"/>
    </source>
</evidence>
<keyword evidence="9" id="KW-0812">Transmembrane</keyword>
<dbReference type="InterPro" id="IPR000873">
    <property type="entry name" value="AMP-dep_synth/lig_dom"/>
</dbReference>
<evidence type="ECO:0000256" key="7">
    <source>
        <dbReference type="ARBA" id="ARBA00022598"/>
    </source>
</evidence>
<organism evidence="22 23">
    <name type="scientific">Aureobasidium namibiae CBS 147.97</name>
    <dbReference type="NCBI Taxonomy" id="1043004"/>
    <lineage>
        <taxon>Eukaryota</taxon>
        <taxon>Fungi</taxon>
        <taxon>Dikarya</taxon>
        <taxon>Ascomycota</taxon>
        <taxon>Pezizomycotina</taxon>
        <taxon>Dothideomycetes</taxon>
        <taxon>Dothideomycetidae</taxon>
        <taxon>Dothideales</taxon>
        <taxon>Saccotheciaceae</taxon>
        <taxon>Aureobasidium</taxon>
    </lineage>
</organism>
<evidence type="ECO:0000313" key="23">
    <source>
        <dbReference type="Proteomes" id="UP000027730"/>
    </source>
</evidence>
<evidence type="ECO:0000256" key="8">
    <source>
        <dbReference type="ARBA" id="ARBA00022677"/>
    </source>
</evidence>
<reference evidence="22 23" key="1">
    <citation type="journal article" date="2014" name="BMC Genomics">
        <title>Genome sequencing of four Aureobasidium pullulans varieties: biotechnological potential, stress tolerance, and description of new species.</title>
        <authorList>
            <person name="Gostin Ar C."/>
            <person name="Ohm R.A."/>
            <person name="Kogej T."/>
            <person name="Sonjak S."/>
            <person name="Turk M."/>
            <person name="Zajc J."/>
            <person name="Zalar P."/>
            <person name="Grube M."/>
            <person name="Sun H."/>
            <person name="Han J."/>
            <person name="Sharma A."/>
            <person name="Chiniquy J."/>
            <person name="Ngan C.Y."/>
            <person name="Lipzen A."/>
            <person name="Barry K."/>
            <person name="Grigoriev I.V."/>
            <person name="Gunde-Cimerman N."/>
        </authorList>
    </citation>
    <scope>NUCLEOTIDE SEQUENCE [LARGE SCALE GENOMIC DNA]</scope>
    <source>
        <strain evidence="22 23">CBS 147.97</strain>
    </source>
</reference>
<evidence type="ECO:0000256" key="11">
    <source>
        <dbReference type="ARBA" id="ARBA00022840"/>
    </source>
</evidence>
<dbReference type="AlphaFoldDB" id="A0A074W5T4"/>
<dbReference type="Pfam" id="PF00501">
    <property type="entry name" value="AMP-binding"/>
    <property type="match status" value="1"/>
</dbReference>
<sequence>MAAIPLTIAAPAAAAASLAYLRAKTSFPSDYSILKATVVGALYVRSCVKNDRVNLFYELEKHALDTKTCHRSFLAIPPHIPKDVSTPADLEGLQATELSYKHVYETVLKFAAWLKQEHGVQKGDMVAIDFTNKPQFVYLWFALFSLGAKAAFINTNLRGKALLHCVKACEARLFIVDPAIEEALTDEVKQELGSSVRPVVLDAVTEGLILAAKGLRVPDAERGGNQMTDTAVLIFTSGTTGLPKPAVVPWKKFLLSGRTVSNWLGVKSTDRYYTAMPLYHSSATILNISVVLHAGATTILSHHFSPKTFFASATASRATMMQYIGEMCRYLLSTSPSPFDKSHTIRQAFGNGLRPDVWQNFKERFNILEIAEFYSATEAVGGTFIKSKNNFGLGAVGRAGTTLQTLMGSQTAIVKHDVETGEPYCNTSNLCERVDPGEAGEYINALDPNNIRDKYVGYYGNKKASDSKILRNVFKQGDAWYRSGDLLRKDDQGRLFFVDRIGDTYRWKSENVSTNEVAEALSTSPHIDEINVYGVALPNHDGRAGCAAVMLKSTPSAQTLKEIAQHAKEKMPKFAIPLFLRVVKEFEVTGTAKYTKHGLREQGVDPTKVGEDGLYWLPVGAEAYEKFGKRDWDAVVGGGVKL</sequence>
<dbReference type="Proteomes" id="UP000027730">
    <property type="component" value="Unassembled WGS sequence"/>
</dbReference>
<evidence type="ECO:0000256" key="2">
    <source>
        <dbReference type="ARBA" id="ARBA00004585"/>
    </source>
</evidence>
<dbReference type="HOGENOM" id="CLU_000022_46_3_1"/>
<dbReference type="GO" id="GO:0005811">
    <property type="term" value="C:lipid droplet"/>
    <property type="evidence" value="ECO:0007669"/>
    <property type="project" value="UniProtKB-SubCell"/>
</dbReference>
<evidence type="ECO:0000256" key="10">
    <source>
        <dbReference type="ARBA" id="ARBA00022741"/>
    </source>
</evidence>
<keyword evidence="10" id="KW-0547">Nucleotide-binding</keyword>
<dbReference type="OrthoDB" id="10253869at2759"/>
<feature type="domain" description="AMP-dependent synthetase/ligase" evidence="20">
    <location>
        <begin position="96"/>
        <end position="423"/>
    </location>
</feature>
<comment type="function">
    <text evidence="17">Acyl-CoA synthetase required for both the import of long chain fatty acids (LCFAs) (C14-C18) and the activation very long chain fatty acids (VLCFAs) (C20-C26) by esterification of the fatty acids into metabolically active CoA-thioesters for subsequent degradation or incorporation into phospholipids. The transport and fatty acyl-CoA synthetase activities are genetically separable and are thus independent activities. Esterifies VLCFAs in the peroxisome matrix. The VLCFAs are actively transported into peroxisomes by a PXA1-PXA2 heterodimeric transporter in the peroxisomal membrane.</text>
</comment>
<dbReference type="InterPro" id="IPR042099">
    <property type="entry name" value="ANL_N_sf"/>
</dbReference>
<dbReference type="GO" id="GO:0004467">
    <property type="term" value="F:long-chain fatty acid-CoA ligase activity"/>
    <property type="evidence" value="ECO:0007669"/>
    <property type="project" value="TreeGrafter"/>
</dbReference>
<comment type="catalytic activity">
    <reaction evidence="16">
        <text>a very long-chain fatty acid + ATP + CoA = a very long-chain fatty acyl-CoA + AMP + diphosphate</text>
        <dbReference type="Rhea" id="RHEA:54536"/>
        <dbReference type="ChEBI" id="CHEBI:30616"/>
        <dbReference type="ChEBI" id="CHEBI:33019"/>
        <dbReference type="ChEBI" id="CHEBI:57287"/>
        <dbReference type="ChEBI" id="CHEBI:58950"/>
        <dbReference type="ChEBI" id="CHEBI:138261"/>
        <dbReference type="ChEBI" id="CHEBI:456215"/>
    </reaction>
</comment>
<dbReference type="PANTHER" id="PTHR43107:SF15">
    <property type="entry name" value="FATTY ACID TRANSPORT PROTEIN 3, ISOFORM A"/>
    <property type="match status" value="1"/>
</dbReference>
<dbReference type="InterPro" id="IPR020845">
    <property type="entry name" value="AMP-binding_CS"/>
</dbReference>
<keyword evidence="11" id="KW-0067">ATP-binding</keyword>
<evidence type="ECO:0000256" key="16">
    <source>
        <dbReference type="ARBA" id="ARBA00051585"/>
    </source>
</evidence>